<evidence type="ECO:0000256" key="7">
    <source>
        <dbReference type="SAM" id="MobiDB-lite"/>
    </source>
</evidence>
<dbReference type="GO" id="GO:0005634">
    <property type="term" value="C:nucleus"/>
    <property type="evidence" value="ECO:0007669"/>
    <property type="project" value="UniProtKB-SubCell"/>
</dbReference>
<feature type="region of interest" description="Disordered" evidence="7">
    <location>
        <begin position="162"/>
        <end position="190"/>
    </location>
</feature>
<name>A0A401NRV9_SCYTO</name>
<dbReference type="GO" id="GO:0006357">
    <property type="term" value="P:regulation of transcription by RNA polymerase II"/>
    <property type="evidence" value="ECO:0007669"/>
    <property type="project" value="TreeGrafter"/>
</dbReference>
<dbReference type="PANTHER" id="PTHR21545:SF10">
    <property type="entry name" value="LIGAND-DEPENDENT NUCLEAR RECEPTOR COREPRESSOR-LIKE PROTEIN"/>
    <property type="match status" value="1"/>
</dbReference>
<evidence type="ECO:0000259" key="8">
    <source>
        <dbReference type="PROSITE" id="PS50960"/>
    </source>
</evidence>
<keyword evidence="3 6" id="KW-0238">DNA-binding</keyword>
<dbReference type="PANTHER" id="PTHR21545">
    <property type="entry name" value="TRANSCRIPTION FACTOR MLR1/2"/>
    <property type="match status" value="1"/>
</dbReference>
<organism evidence="9 10">
    <name type="scientific">Scyliorhinus torazame</name>
    <name type="common">Cloudy catshark</name>
    <name type="synonym">Catulus torazame</name>
    <dbReference type="NCBI Taxonomy" id="75743"/>
    <lineage>
        <taxon>Eukaryota</taxon>
        <taxon>Metazoa</taxon>
        <taxon>Chordata</taxon>
        <taxon>Craniata</taxon>
        <taxon>Vertebrata</taxon>
        <taxon>Chondrichthyes</taxon>
        <taxon>Elasmobranchii</taxon>
        <taxon>Galeomorphii</taxon>
        <taxon>Galeoidea</taxon>
        <taxon>Carcharhiniformes</taxon>
        <taxon>Scyliorhinidae</taxon>
        <taxon>Scyliorhinus</taxon>
    </lineage>
</organism>
<dbReference type="Gene3D" id="1.10.10.60">
    <property type="entry name" value="Homeodomain-like"/>
    <property type="match status" value="2"/>
</dbReference>
<gene>
    <name evidence="9" type="ORF">scyTo_0004456</name>
</gene>
<dbReference type="EMBL" id="BFAA01001320">
    <property type="protein sequence ID" value="GCB63600.1"/>
    <property type="molecule type" value="Genomic_DNA"/>
</dbReference>
<proteinExistence type="predicted"/>
<comment type="subcellular location">
    <subcellularLocation>
        <location evidence="1 6">Nucleus</location>
    </subcellularLocation>
</comment>
<keyword evidence="10" id="KW-1185">Reference proteome</keyword>
<evidence type="ECO:0000256" key="3">
    <source>
        <dbReference type="ARBA" id="ARBA00023125"/>
    </source>
</evidence>
<dbReference type="InterPro" id="IPR009057">
    <property type="entry name" value="Homeodomain-like_sf"/>
</dbReference>
<dbReference type="OrthoDB" id="10028342at2759"/>
<feature type="compositionally biased region" description="Polar residues" evidence="7">
    <location>
        <begin position="166"/>
        <end position="175"/>
    </location>
</feature>
<keyword evidence="5 6" id="KW-0539">Nucleus</keyword>
<feature type="region of interest" description="Disordered" evidence="7">
    <location>
        <begin position="488"/>
        <end position="512"/>
    </location>
</feature>
<keyword evidence="4" id="KW-0804">Transcription</keyword>
<evidence type="ECO:0000256" key="4">
    <source>
        <dbReference type="ARBA" id="ARBA00023163"/>
    </source>
</evidence>
<accession>A0A401NRV9</accession>
<feature type="compositionally biased region" description="Low complexity" evidence="7">
    <location>
        <begin position="575"/>
        <end position="591"/>
    </location>
</feature>
<dbReference type="FunFam" id="1.10.10.60:FF:000019">
    <property type="entry name" value="Ligand-dependent corepressor isoform 1"/>
    <property type="match status" value="1"/>
</dbReference>
<feature type="domain" description="HTH psq-type" evidence="8">
    <location>
        <begin position="505"/>
        <end position="557"/>
    </location>
</feature>
<dbReference type="InterPro" id="IPR007889">
    <property type="entry name" value="HTH_Psq"/>
</dbReference>
<evidence type="ECO:0000256" key="2">
    <source>
        <dbReference type="ARBA" id="ARBA00023015"/>
    </source>
</evidence>
<feature type="region of interest" description="Disordered" evidence="7">
    <location>
        <begin position="554"/>
        <end position="591"/>
    </location>
</feature>
<dbReference type="SUPFAM" id="SSF46689">
    <property type="entry name" value="Homeodomain-like"/>
    <property type="match status" value="2"/>
</dbReference>
<feature type="DNA-binding region" description="H-T-H motif" evidence="6">
    <location>
        <begin position="533"/>
        <end position="553"/>
    </location>
</feature>
<evidence type="ECO:0000256" key="5">
    <source>
        <dbReference type="ARBA" id="ARBA00023242"/>
    </source>
</evidence>
<evidence type="ECO:0000256" key="6">
    <source>
        <dbReference type="PROSITE-ProRule" id="PRU00320"/>
    </source>
</evidence>
<protein>
    <recommendedName>
        <fullName evidence="8">HTH psq-type domain-containing protein</fullName>
    </recommendedName>
</protein>
<reference evidence="9 10" key="1">
    <citation type="journal article" date="2018" name="Nat. Ecol. Evol.">
        <title>Shark genomes provide insights into elasmobranch evolution and the origin of vertebrates.</title>
        <authorList>
            <person name="Hara Y"/>
            <person name="Yamaguchi K"/>
            <person name="Onimaru K"/>
            <person name="Kadota M"/>
            <person name="Koyanagi M"/>
            <person name="Keeley SD"/>
            <person name="Tatsumi K"/>
            <person name="Tanaka K"/>
            <person name="Motone F"/>
            <person name="Kageyama Y"/>
            <person name="Nozu R"/>
            <person name="Adachi N"/>
            <person name="Nishimura O"/>
            <person name="Nakagawa R"/>
            <person name="Tanegashima C"/>
            <person name="Kiyatake I"/>
            <person name="Matsumoto R"/>
            <person name="Murakumo K"/>
            <person name="Nishida K"/>
            <person name="Terakita A"/>
            <person name="Kuratani S"/>
            <person name="Sato K"/>
            <person name="Hyodo S Kuraku.S."/>
        </authorList>
    </citation>
    <scope>NUCLEOTIDE SEQUENCE [LARGE SCALE GENOMIC DNA]</scope>
</reference>
<comment type="caution">
    <text evidence="9">The sequence shown here is derived from an EMBL/GenBank/DDBJ whole genome shotgun (WGS) entry which is preliminary data.</text>
</comment>
<evidence type="ECO:0000313" key="10">
    <source>
        <dbReference type="Proteomes" id="UP000288216"/>
    </source>
</evidence>
<dbReference type="PROSITE" id="PS50960">
    <property type="entry name" value="HTH_PSQ"/>
    <property type="match status" value="1"/>
</dbReference>
<keyword evidence="2" id="KW-0805">Transcription regulation</keyword>
<dbReference type="AlphaFoldDB" id="A0A401NRV9"/>
<dbReference type="Pfam" id="PF05225">
    <property type="entry name" value="HTH_psq"/>
    <property type="match status" value="2"/>
</dbReference>
<dbReference type="STRING" id="75743.A0A401NRV9"/>
<evidence type="ECO:0000256" key="1">
    <source>
        <dbReference type="ARBA" id="ARBA00004123"/>
    </source>
</evidence>
<sequence length="591" mass="65757">MASQCGSPRCTAERRGFRRELDSWRYKLIHCVGFESILEGLYGPRLLRDLSLFDDCEPEEVTDWSMNENCSFCCIRREKVKDHISSMSAPTTLTSTEESLSQGQSHTEKLECQADKFLNAIFHKKDLPQNCDRNIPLVAQEIMKRMIRQFAIEYISRSNHVHETRTGSTDESVSVPNDPPAKQTQNFHQEQEGPLDLTVNKNQQKDFQQADGVLDLSTKKNSINSTISTGSSPASTTIKLSGRLQINTEEHVKRSAEFADGLLSKALKDIQSGALDMNKAAILYGIPHQTLLLHLEALSGGAAPLKSKTSDTREGCFSKTFGEPNALLQKVALWARAQAEHSPDQCSEHRKLSHVETSELKFPTASSYLHQLTLQRMVTQLKEKDDSLHNESVSSSVVQLKIPQVRASSVPKSQPDSCGLFDVMYQVSKTSSLLEGSALQKLKTILPKQSKIECSLPLTHSSVDSYLLHGDLPPLCLNVKNGTIDVTSENDSQDHISLKDSKQPRKKRGRYRQYDHDILEEAITMVMSGKMSVSKAQGIYGVPHSTLEYKVKERSGTLKTPPKKKLRLTDTGLFSMTNSGTSSSKSSNKST</sequence>
<dbReference type="GO" id="GO:0003677">
    <property type="term" value="F:DNA binding"/>
    <property type="evidence" value="ECO:0007669"/>
    <property type="project" value="UniProtKB-UniRule"/>
</dbReference>
<dbReference type="OMA" id="ETSRSHC"/>
<dbReference type="Proteomes" id="UP000288216">
    <property type="component" value="Unassembled WGS sequence"/>
</dbReference>
<evidence type="ECO:0000313" key="9">
    <source>
        <dbReference type="EMBL" id="GCB63600.1"/>
    </source>
</evidence>
<feature type="compositionally biased region" description="Basic and acidic residues" evidence="7">
    <location>
        <begin position="492"/>
        <end position="503"/>
    </location>
</feature>